<feature type="transmembrane region" description="Helical" evidence="1">
    <location>
        <begin position="396"/>
        <end position="417"/>
    </location>
</feature>
<feature type="transmembrane region" description="Helical" evidence="1">
    <location>
        <begin position="128"/>
        <end position="147"/>
    </location>
</feature>
<evidence type="ECO:0000313" key="3">
    <source>
        <dbReference type="Proteomes" id="UP000576082"/>
    </source>
</evidence>
<evidence type="ECO:0000313" key="2">
    <source>
        <dbReference type="EMBL" id="NME72550.1"/>
    </source>
</evidence>
<organism evidence="2 3">
    <name type="scientific">Flammeovirga aprica JL-4</name>
    <dbReference type="NCBI Taxonomy" id="694437"/>
    <lineage>
        <taxon>Bacteria</taxon>
        <taxon>Pseudomonadati</taxon>
        <taxon>Bacteroidota</taxon>
        <taxon>Cytophagia</taxon>
        <taxon>Cytophagales</taxon>
        <taxon>Flammeovirgaceae</taxon>
        <taxon>Flammeovirga</taxon>
    </lineage>
</organism>
<reference evidence="2 3" key="1">
    <citation type="submission" date="2020-04" db="EMBL/GenBank/DDBJ databases">
        <title>Flammeovirga sp. SR4, a novel species isolated from seawater.</title>
        <authorList>
            <person name="Wang X."/>
        </authorList>
    </citation>
    <scope>NUCLEOTIDE SEQUENCE [LARGE SCALE GENOMIC DNA]</scope>
    <source>
        <strain evidence="2 3">ATCC 23126</strain>
    </source>
</reference>
<comment type="caution">
    <text evidence="2">The sequence shown here is derived from an EMBL/GenBank/DDBJ whole genome shotgun (WGS) entry which is preliminary data.</text>
</comment>
<evidence type="ECO:0000256" key="1">
    <source>
        <dbReference type="SAM" id="Phobius"/>
    </source>
</evidence>
<feature type="transmembrane region" description="Helical" evidence="1">
    <location>
        <begin position="159"/>
        <end position="178"/>
    </location>
</feature>
<dbReference type="Pfam" id="PF13440">
    <property type="entry name" value="Polysacc_synt_3"/>
    <property type="match status" value="1"/>
</dbReference>
<feature type="transmembrane region" description="Helical" evidence="1">
    <location>
        <begin position="224"/>
        <end position="244"/>
    </location>
</feature>
<feature type="transmembrane region" description="Helical" evidence="1">
    <location>
        <begin position="370"/>
        <end position="390"/>
    </location>
</feature>
<dbReference type="Proteomes" id="UP000576082">
    <property type="component" value="Unassembled WGS sequence"/>
</dbReference>
<dbReference type="InterPro" id="IPR052556">
    <property type="entry name" value="PolySynth_Transporter"/>
</dbReference>
<name>A0A7X9XD89_9BACT</name>
<dbReference type="AlphaFoldDB" id="A0A7X9XD89"/>
<accession>A0A7X9XD89</accession>
<keyword evidence="3" id="KW-1185">Reference proteome</keyword>
<feature type="transmembrane region" description="Helical" evidence="1">
    <location>
        <begin position="184"/>
        <end position="203"/>
    </location>
</feature>
<feature type="transmembrane region" description="Helical" evidence="1">
    <location>
        <begin position="329"/>
        <end position="350"/>
    </location>
</feature>
<dbReference type="PANTHER" id="PTHR43424">
    <property type="entry name" value="LOCUS PUTATIVE PROTEIN 1-RELATED"/>
    <property type="match status" value="1"/>
</dbReference>
<sequence length="444" mass="50651">MKIKEKIINWYQKDGVSSILKNINWLVLDRIIRMVGGLLINAWVSRYLGPKNIGIWDFSVSVTSFFLIFSSLGIERVAIKNFVEVSHEKNIQNFSTLLSLRIIISIISFLGAGFLLQYYAENDGEKIIIGWLVASSILIQVTEVITFDFQANLLSKFTVISKITGFILASVAKVYFIINDYDLTYFIGAYLLELFIGSVLLLYHYFKLRKPVYFSFSKKLFNEYLHSFLPLLLSAFAYTVYTQIDQVMIGRMLGDESLGVYSRAVKLFMISTAIYTILASSLFPELTKQWKKGIESLNSSYERISSMLTGISYVGVLFTWILADLIIDILYGKAFAGAALNLKILMISAIFQYNGGMRGNYLILTNQKNIIMISSFCSMGLNILLNYILIPTYGTNGAAFASIFTVFFTTFLLNFLFKKTIIIGKLQFRSYFFIYFIKKFLSKK</sequence>
<proteinExistence type="predicted"/>
<dbReference type="PANTHER" id="PTHR43424:SF1">
    <property type="entry name" value="LOCUS PUTATIVE PROTEIN 1-RELATED"/>
    <property type="match status" value="1"/>
</dbReference>
<feature type="transmembrane region" description="Helical" evidence="1">
    <location>
        <begin position="304"/>
        <end position="323"/>
    </location>
</feature>
<keyword evidence="1" id="KW-1133">Transmembrane helix</keyword>
<gene>
    <name evidence="2" type="ORF">HHU12_31610</name>
</gene>
<protein>
    <submittedName>
        <fullName evidence="2">Flippase</fullName>
    </submittedName>
</protein>
<feature type="transmembrane region" description="Helical" evidence="1">
    <location>
        <begin position="55"/>
        <end position="74"/>
    </location>
</feature>
<dbReference type="RefSeq" id="WP_169660737.1">
    <property type="nucleotide sequence ID" value="NZ_JABANE010000174.1"/>
</dbReference>
<keyword evidence="1" id="KW-0472">Membrane</keyword>
<feature type="transmembrane region" description="Helical" evidence="1">
    <location>
        <begin position="94"/>
        <end position="116"/>
    </location>
</feature>
<dbReference type="CDD" id="cd13128">
    <property type="entry name" value="MATE_Wzx_like"/>
    <property type="match status" value="1"/>
</dbReference>
<dbReference type="EMBL" id="JABANE010000174">
    <property type="protein sequence ID" value="NME72550.1"/>
    <property type="molecule type" value="Genomic_DNA"/>
</dbReference>
<keyword evidence="1" id="KW-0812">Transmembrane</keyword>
<dbReference type="GO" id="GO:0016020">
    <property type="term" value="C:membrane"/>
    <property type="evidence" value="ECO:0007669"/>
    <property type="project" value="UniProtKB-SubCell"/>
</dbReference>